<organism evidence="2 3">
    <name type="scientific">Sodaliphilus pleomorphus</name>
    <dbReference type="NCBI Taxonomy" id="2606626"/>
    <lineage>
        <taxon>Bacteria</taxon>
        <taxon>Pseudomonadati</taxon>
        <taxon>Bacteroidota</taxon>
        <taxon>Bacteroidia</taxon>
        <taxon>Bacteroidales</taxon>
        <taxon>Muribaculaceae</taxon>
        <taxon>Sodaliphilus</taxon>
    </lineage>
</organism>
<dbReference type="AlphaFoldDB" id="A0A6L5XDA2"/>
<comment type="caution">
    <text evidence="2">The sequence shown here is derived from an EMBL/GenBank/DDBJ whole genome shotgun (WGS) entry which is preliminary data.</text>
</comment>
<feature type="transmembrane region" description="Helical" evidence="1">
    <location>
        <begin position="350"/>
        <end position="369"/>
    </location>
</feature>
<gene>
    <name evidence="2" type="ORF">FYJ29_07270</name>
</gene>
<sequence>MNGDNNTEKEKTPIDNALQTKCPSCSGTMQYSPESGTLKCIYCGHEQELDMTPVSLTGQSLDECAAQCASKLNEGINTTTVTEIKCQQCGATTTVAENITSARCAFCGSSLVLADAHERRAWKPEYMLPFSIGKKAGREAYKEWLKGKWYAPNELRKNAADTKAFQGVYMPYWAYDAETETQYKGKQGHRATRVKRVNGKEETESYTEWRNVEGEVNVDFENLLVPASDTLPAGILNKLVRWDLENCVDYREEFLSGFETELYTKDFVQAAEIAKQKMDIEIDQEIKKDIGGSDQRIDWRDTDYGDIMFKHLLLPIWISSYTYQGKIYQFVVNGRTGEVEGNYPLSKIKVAISIIIAIIIAGILVYYMMK</sequence>
<evidence type="ECO:0000313" key="2">
    <source>
        <dbReference type="EMBL" id="MSS17555.1"/>
    </source>
</evidence>
<keyword evidence="3" id="KW-1185">Reference proteome</keyword>
<dbReference type="Proteomes" id="UP000483362">
    <property type="component" value="Unassembled WGS sequence"/>
</dbReference>
<dbReference type="PANTHER" id="PTHR37826:SF3">
    <property type="entry name" value="J DOMAIN-CONTAINING PROTEIN"/>
    <property type="match status" value="1"/>
</dbReference>
<name>A0A6L5XDA2_9BACT</name>
<dbReference type="EMBL" id="VULT01000010">
    <property type="protein sequence ID" value="MSS17555.1"/>
    <property type="molecule type" value="Genomic_DNA"/>
</dbReference>
<protein>
    <submittedName>
        <fullName evidence="2">Uncharacterized protein</fullName>
    </submittedName>
</protein>
<keyword evidence="1" id="KW-1133">Transmembrane helix</keyword>
<proteinExistence type="predicted"/>
<evidence type="ECO:0000313" key="3">
    <source>
        <dbReference type="Proteomes" id="UP000483362"/>
    </source>
</evidence>
<dbReference type="RefSeq" id="WP_154328604.1">
    <property type="nucleotide sequence ID" value="NZ_CP045696.1"/>
</dbReference>
<accession>A0A6L5XDA2</accession>
<keyword evidence="1" id="KW-0812">Transmembrane</keyword>
<dbReference type="PANTHER" id="PTHR37826">
    <property type="entry name" value="FLOTILLIN BAND_7_5 DOMAIN PROTEIN"/>
    <property type="match status" value="1"/>
</dbReference>
<keyword evidence="1" id="KW-0472">Membrane</keyword>
<evidence type="ECO:0000256" key="1">
    <source>
        <dbReference type="SAM" id="Phobius"/>
    </source>
</evidence>
<reference evidence="2 3" key="1">
    <citation type="submission" date="2019-08" db="EMBL/GenBank/DDBJ databases">
        <title>In-depth cultivation of the pig gut microbiome towards novel bacterial diversity and tailored functional studies.</title>
        <authorList>
            <person name="Wylensek D."/>
            <person name="Hitch T.C.A."/>
            <person name="Clavel T."/>
        </authorList>
    </citation>
    <scope>NUCLEOTIDE SEQUENCE [LARGE SCALE GENOMIC DNA]</scope>
    <source>
        <strain evidence="2 3">Oil-RF-744-WCA-WT-10</strain>
    </source>
</reference>